<sequence length="220" mass="25327">MQRSLRWKETHSSRIWSSRRATPTPQYSPLGTVIRLRSPSSPPKTVSPHHGPQNQEGARLPKSWELIPPSEGWMCEGNDVGERRVDKEVSVGVDDAKGNEEGEAEVKRRRRRRRRRIPRRTPPRKRCLLILALWMWTLTRTIYSTWRSFNVILSTLPSIAVRRSLNNPPTISNPSLLMPTVIPTMISPVFGHLQLVRVSRVPHPLLVNERLRLLAFLCFA</sequence>
<protein>
    <submittedName>
        <fullName evidence="2">Uncharacterized protein</fullName>
    </submittedName>
</protein>
<feature type="compositionally biased region" description="Basic and acidic residues" evidence="1">
    <location>
        <begin position="1"/>
        <end position="12"/>
    </location>
</feature>
<feature type="region of interest" description="Disordered" evidence="1">
    <location>
        <begin position="88"/>
        <end position="118"/>
    </location>
</feature>
<reference evidence="2 3" key="1">
    <citation type="journal article" date="2023" name="Plants (Basel)">
        <title>Bridging the Gap: Combining Genomics and Transcriptomics Approaches to Understand Stylosanthes scabra, an Orphan Legume from the Brazilian Caatinga.</title>
        <authorList>
            <person name="Ferreira-Neto J.R.C."/>
            <person name="da Silva M.D."/>
            <person name="Binneck E."/>
            <person name="de Melo N.F."/>
            <person name="da Silva R.H."/>
            <person name="de Melo A.L.T.M."/>
            <person name="Pandolfi V."/>
            <person name="Bustamante F.O."/>
            <person name="Brasileiro-Vidal A.C."/>
            <person name="Benko-Iseppon A.M."/>
        </authorList>
    </citation>
    <scope>NUCLEOTIDE SEQUENCE [LARGE SCALE GENOMIC DNA]</scope>
    <source>
        <tissue evidence="2">Leaves</tissue>
    </source>
</reference>
<name>A0ABU6WH48_9FABA</name>
<proteinExistence type="predicted"/>
<keyword evidence="3" id="KW-1185">Reference proteome</keyword>
<accession>A0ABU6WH48</accession>
<feature type="compositionally biased region" description="Basic and acidic residues" evidence="1">
    <location>
        <begin position="88"/>
        <end position="106"/>
    </location>
</feature>
<feature type="region of interest" description="Disordered" evidence="1">
    <location>
        <begin position="1"/>
        <end position="61"/>
    </location>
</feature>
<evidence type="ECO:0000313" key="2">
    <source>
        <dbReference type="EMBL" id="MED6184166.1"/>
    </source>
</evidence>
<evidence type="ECO:0000313" key="3">
    <source>
        <dbReference type="Proteomes" id="UP001341840"/>
    </source>
</evidence>
<feature type="compositionally biased region" description="Polar residues" evidence="1">
    <location>
        <begin position="13"/>
        <end position="29"/>
    </location>
</feature>
<dbReference type="EMBL" id="JASCZI010181513">
    <property type="protein sequence ID" value="MED6184166.1"/>
    <property type="molecule type" value="Genomic_DNA"/>
</dbReference>
<evidence type="ECO:0000256" key="1">
    <source>
        <dbReference type="SAM" id="MobiDB-lite"/>
    </source>
</evidence>
<gene>
    <name evidence="2" type="ORF">PIB30_044907</name>
</gene>
<feature type="compositionally biased region" description="Basic residues" evidence="1">
    <location>
        <begin position="107"/>
        <end position="118"/>
    </location>
</feature>
<comment type="caution">
    <text evidence="2">The sequence shown here is derived from an EMBL/GenBank/DDBJ whole genome shotgun (WGS) entry which is preliminary data.</text>
</comment>
<organism evidence="2 3">
    <name type="scientific">Stylosanthes scabra</name>
    <dbReference type="NCBI Taxonomy" id="79078"/>
    <lineage>
        <taxon>Eukaryota</taxon>
        <taxon>Viridiplantae</taxon>
        <taxon>Streptophyta</taxon>
        <taxon>Embryophyta</taxon>
        <taxon>Tracheophyta</taxon>
        <taxon>Spermatophyta</taxon>
        <taxon>Magnoliopsida</taxon>
        <taxon>eudicotyledons</taxon>
        <taxon>Gunneridae</taxon>
        <taxon>Pentapetalae</taxon>
        <taxon>rosids</taxon>
        <taxon>fabids</taxon>
        <taxon>Fabales</taxon>
        <taxon>Fabaceae</taxon>
        <taxon>Papilionoideae</taxon>
        <taxon>50 kb inversion clade</taxon>
        <taxon>dalbergioids sensu lato</taxon>
        <taxon>Dalbergieae</taxon>
        <taxon>Pterocarpus clade</taxon>
        <taxon>Stylosanthes</taxon>
    </lineage>
</organism>
<dbReference type="Proteomes" id="UP001341840">
    <property type="component" value="Unassembled WGS sequence"/>
</dbReference>